<evidence type="ECO:0000313" key="2">
    <source>
        <dbReference type="Proteomes" id="UP001055093"/>
    </source>
</evidence>
<proteinExistence type="predicted"/>
<dbReference type="Gene3D" id="3.90.226.10">
    <property type="entry name" value="2-enoyl-CoA Hydratase, Chain A, domain 1"/>
    <property type="match status" value="1"/>
</dbReference>
<gene>
    <name evidence="1" type="ORF">BGCPKDLD_1049</name>
</gene>
<organism evidence="1 2">
    <name type="scientific">Methylorubrum suomiense</name>
    <dbReference type="NCBI Taxonomy" id="144191"/>
    <lineage>
        <taxon>Bacteria</taxon>
        <taxon>Pseudomonadati</taxon>
        <taxon>Pseudomonadota</taxon>
        <taxon>Alphaproteobacteria</taxon>
        <taxon>Hyphomicrobiales</taxon>
        <taxon>Methylobacteriaceae</taxon>
        <taxon>Methylorubrum</taxon>
    </lineage>
</organism>
<name>A0ABQ4UQS3_9HYPH</name>
<sequence>MAAGSRRFFRGVGRSLRGSWSGRSAGFGLCLFAGLLTTHGPVRGAVDASEIVPPTRFTDPLLGPSDAMPARVALGPQGRDVRLSGELTEGVADRLARLLDAHPDVERIHLTSEGGLVDEGAAVGALVARRGLVTYVPDYCVSACTLAFVRGRERLVLEGARLGFHAPYEAGPFGIEIEADSAPERAAYLAAGIEPAFVDAALKVRPDDLMVPDAARLIAARVATGVVDVYRFPDSTLDDGPDPIQARALVLRSVPILTEIERAAPDIVRDLVAWYLDGYAQGRSEGEAIDGLRRRAARVVAGAFREAEPTTLLALGRTTLRMLNRVGPERDGTCAAASEGLGAVLTRSGIGESELAIARAIFPRHPVLDPSPETSPLASRDCADLRRAFSAALAHPSPEAARALRPLFFPEGSFAHVTAQAE</sequence>
<keyword evidence="2" id="KW-1185">Reference proteome</keyword>
<reference evidence="1" key="1">
    <citation type="journal article" date="2021" name="Front. Microbiol.">
        <title>Comprehensive Comparative Genomics and Phenotyping of Methylobacterium Species.</title>
        <authorList>
            <person name="Alessa O."/>
            <person name="Ogura Y."/>
            <person name="Fujitani Y."/>
            <person name="Takami H."/>
            <person name="Hayashi T."/>
            <person name="Sahin N."/>
            <person name="Tani A."/>
        </authorList>
    </citation>
    <scope>NUCLEOTIDE SEQUENCE</scope>
    <source>
        <strain evidence="1">DSM 14458</strain>
    </source>
</reference>
<dbReference type="Proteomes" id="UP001055093">
    <property type="component" value="Unassembled WGS sequence"/>
</dbReference>
<dbReference type="InterPro" id="IPR029045">
    <property type="entry name" value="ClpP/crotonase-like_dom_sf"/>
</dbReference>
<dbReference type="SUPFAM" id="SSF52096">
    <property type="entry name" value="ClpP/crotonase"/>
    <property type="match status" value="1"/>
</dbReference>
<dbReference type="EMBL" id="BPRE01000002">
    <property type="protein sequence ID" value="GJE74479.1"/>
    <property type="molecule type" value="Genomic_DNA"/>
</dbReference>
<protein>
    <submittedName>
        <fullName evidence="1">Uncharacterized protein</fullName>
    </submittedName>
</protein>
<comment type="caution">
    <text evidence="1">The sequence shown here is derived from an EMBL/GenBank/DDBJ whole genome shotgun (WGS) entry which is preliminary data.</text>
</comment>
<accession>A0ABQ4UQS3</accession>
<evidence type="ECO:0000313" key="1">
    <source>
        <dbReference type="EMBL" id="GJE74479.1"/>
    </source>
</evidence>
<reference evidence="1" key="2">
    <citation type="submission" date="2021-08" db="EMBL/GenBank/DDBJ databases">
        <authorList>
            <person name="Tani A."/>
            <person name="Ola A."/>
            <person name="Ogura Y."/>
            <person name="Katsura K."/>
            <person name="Hayashi T."/>
        </authorList>
    </citation>
    <scope>NUCLEOTIDE SEQUENCE</scope>
    <source>
        <strain evidence="1">DSM 14458</strain>
    </source>
</reference>